<dbReference type="InterPro" id="IPR001387">
    <property type="entry name" value="Cro/C1-type_HTH"/>
</dbReference>
<dbReference type="Proteomes" id="UP001250858">
    <property type="component" value="Chromosome"/>
</dbReference>
<proteinExistence type="predicted"/>
<dbReference type="SUPFAM" id="SSF47413">
    <property type="entry name" value="lambda repressor-like DNA-binding domains"/>
    <property type="match status" value="1"/>
</dbReference>
<evidence type="ECO:0000313" key="3">
    <source>
        <dbReference type="Proteomes" id="UP001250858"/>
    </source>
</evidence>
<gene>
    <name evidence="2" type="ORF">RGF97_05920</name>
</gene>
<reference evidence="2 3" key="1">
    <citation type="submission" date="2023-09" db="EMBL/GenBank/DDBJ databases">
        <title>Complete genome of Streptomyces roseicoloratus T14.</title>
        <authorList>
            <person name="Bashizi T."/>
            <person name="Kim M.-J."/>
            <person name="Lee G."/>
            <person name="Tagele S.B."/>
            <person name="Shin J.-H."/>
        </authorList>
    </citation>
    <scope>NUCLEOTIDE SEQUENCE [LARGE SCALE GENOMIC DNA]</scope>
    <source>
        <strain evidence="2 3">T14</strain>
    </source>
</reference>
<organism evidence="2 3">
    <name type="scientific">Streptomyces roseicoloratus</name>
    <dbReference type="NCBI Taxonomy" id="2508722"/>
    <lineage>
        <taxon>Bacteria</taxon>
        <taxon>Bacillati</taxon>
        <taxon>Actinomycetota</taxon>
        <taxon>Actinomycetes</taxon>
        <taxon>Kitasatosporales</taxon>
        <taxon>Streptomycetaceae</taxon>
        <taxon>Streptomyces</taxon>
    </lineage>
</organism>
<dbReference type="PROSITE" id="PS50943">
    <property type="entry name" value="HTH_CROC1"/>
    <property type="match status" value="1"/>
</dbReference>
<evidence type="ECO:0000313" key="2">
    <source>
        <dbReference type="EMBL" id="WMX48770.1"/>
    </source>
</evidence>
<dbReference type="SMART" id="SM00530">
    <property type="entry name" value="HTH_XRE"/>
    <property type="match status" value="1"/>
</dbReference>
<dbReference type="SUPFAM" id="SSF48452">
    <property type="entry name" value="TPR-like"/>
    <property type="match status" value="1"/>
</dbReference>
<evidence type="ECO:0000259" key="1">
    <source>
        <dbReference type="PROSITE" id="PS50943"/>
    </source>
</evidence>
<dbReference type="Gene3D" id="1.10.260.40">
    <property type="entry name" value="lambda repressor-like DNA-binding domains"/>
    <property type="match status" value="1"/>
</dbReference>
<keyword evidence="3" id="KW-1185">Reference proteome</keyword>
<dbReference type="InterPro" id="IPR010982">
    <property type="entry name" value="Lambda_DNA-bd_dom_sf"/>
</dbReference>
<dbReference type="InterPro" id="IPR011990">
    <property type="entry name" value="TPR-like_helical_dom_sf"/>
</dbReference>
<dbReference type="Pfam" id="PF13560">
    <property type="entry name" value="HTH_31"/>
    <property type="match status" value="1"/>
</dbReference>
<name>A0ABY9S379_9ACTN</name>
<sequence length="422" mass="43585">MPPGDFGVVLATLRARRGWSVRELARRANVSDGQICNLESGLRNPTPAVAAACDAAFGAGGELAELAAPRRRGVPAEEVVEAGPVVAGYERVLRELKDIGRSTGPRFVTASLKSILRILTDAGPLAVGEERAEIWRLASTFAEYTGWMAQEAGNPAEALRWTNTAVRWGARGGDETVAAYALVRKAFIAQHRGDSGAAIGFADQAAAHPAADPVIRAQAARRAAQAHARRGDAEACREALARFGSHTAEAVGGRSPHWGPRAENGNPRLIAASCMLSLGRFELAADLFDAELSAAGLSTTGLSAAELSAPSLSAADLSAPGRSAADLSAPGRSAAGLGLGPAVPADSNSRARFAVRQATALAGVGRLDDACRILEATLPVIRRIDSATVRAELGGFVAQARTRGADRGRLALIDASAALAFG</sequence>
<feature type="domain" description="HTH cro/C1-type" evidence="1">
    <location>
        <begin position="10"/>
        <end position="66"/>
    </location>
</feature>
<accession>A0ABY9S379</accession>
<dbReference type="CDD" id="cd00093">
    <property type="entry name" value="HTH_XRE"/>
    <property type="match status" value="1"/>
</dbReference>
<dbReference type="EMBL" id="CP133762">
    <property type="protein sequence ID" value="WMX48770.1"/>
    <property type="molecule type" value="Genomic_DNA"/>
</dbReference>
<dbReference type="RefSeq" id="WP_309550115.1">
    <property type="nucleotide sequence ID" value="NZ_CP133762.1"/>
</dbReference>
<protein>
    <submittedName>
        <fullName evidence="2">Helix-turn-helix transcriptional regulator</fullName>
    </submittedName>
</protein>